<feature type="domain" description="BED-type" evidence="10">
    <location>
        <begin position="4"/>
        <end position="54"/>
    </location>
</feature>
<dbReference type="OrthoDB" id="10050977at2759"/>
<feature type="compositionally biased region" description="Basic and acidic residues" evidence="9">
    <location>
        <begin position="82"/>
        <end position="93"/>
    </location>
</feature>
<dbReference type="RefSeq" id="XP_042565465.1">
    <property type="nucleotide sequence ID" value="XM_042709531.1"/>
</dbReference>
<keyword evidence="4" id="KW-0862">Zinc</keyword>
<evidence type="ECO:0000256" key="6">
    <source>
        <dbReference type="ARBA" id="ARBA00023163"/>
    </source>
</evidence>
<keyword evidence="11" id="KW-1185">Reference proteome</keyword>
<keyword evidence="6" id="KW-0804">Transcription</keyword>
<organism evidence="11 12">
    <name type="scientific">Clupea harengus</name>
    <name type="common">Atlantic herring</name>
    <dbReference type="NCBI Taxonomy" id="7950"/>
    <lineage>
        <taxon>Eukaryota</taxon>
        <taxon>Metazoa</taxon>
        <taxon>Chordata</taxon>
        <taxon>Craniata</taxon>
        <taxon>Vertebrata</taxon>
        <taxon>Euteleostomi</taxon>
        <taxon>Actinopterygii</taxon>
        <taxon>Neopterygii</taxon>
        <taxon>Teleostei</taxon>
        <taxon>Clupei</taxon>
        <taxon>Clupeiformes</taxon>
        <taxon>Clupeoidei</taxon>
        <taxon>Clupeidae</taxon>
        <taxon>Clupea</taxon>
    </lineage>
</organism>
<evidence type="ECO:0000256" key="1">
    <source>
        <dbReference type="ARBA" id="ARBA00004123"/>
    </source>
</evidence>
<dbReference type="GO" id="GO:0003677">
    <property type="term" value="F:DNA binding"/>
    <property type="evidence" value="ECO:0007669"/>
    <property type="project" value="InterPro"/>
</dbReference>
<dbReference type="PROSITE" id="PS50808">
    <property type="entry name" value="ZF_BED"/>
    <property type="match status" value="1"/>
</dbReference>
<accession>A0A8M1KS65</accession>
<comment type="subcellular location">
    <subcellularLocation>
        <location evidence="1">Nucleus</location>
    </subcellularLocation>
</comment>
<dbReference type="GO" id="GO:0008270">
    <property type="term" value="F:zinc ion binding"/>
    <property type="evidence" value="ECO:0007669"/>
    <property type="project" value="UniProtKB-KW"/>
</dbReference>
<dbReference type="GeneID" id="116223268"/>
<evidence type="ECO:0000256" key="8">
    <source>
        <dbReference type="PROSITE-ProRule" id="PRU00027"/>
    </source>
</evidence>
<dbReference type="Proteomes" id="UP000515152">
    <property type="component" value="Chromosome 13"/>
</dbReference>
<dbReference type="InterPro" id="IPR052035">
    <property type="entry name" value="ZnF_BED_domain_contain"/>
</dbReference>
<evidence type="ECO:0000256" key="7">
    <source>
        <dbReference type="ARBA" id="ARBA00023242"/>
    </source>
</evidence>
<evidence type="ECO:0000256" key="9">
    <source>
        <dbReference type="SAM" id="MobiDB-lite"/>
    </source>
</evidence>
<evidence type="ECO:0000256" key="2">
    <source>
        <dbReference type="ARBA" id="ARBA00022723"/>
    </source>
</evidence>
<dbReference type="InterPro" id="IPR003656">
    <property type="entry name" value="Znf_BED"/>
</dbReference>
<feature type="region of interest" description="Disordered" evidence="9">
    <location>
        <begin position="68"/>
        <end position="104"/>
    </location>
</feature>
<keyword evidence="5" id="KW-0805">Transcription regulation</keyword>
<dbReference type="PANTHER" id="PTHR46481:SF10">
    <property type="entry name" value="ZINC FINGER BED DOMAIN-CONTAINING PROTEIN 39"/>
    <property type="match status" value="1"/>
</dbReference>
<sequence>MPKAKRSKVWLYFSPKDSNNAKCNKCNKVIASKGGNTSNLMKHLATHKIYLKAEACTVFDCLREREPMPSTSVGSVGLPGPSDRETDPNPEKVDTDDDSSLTSASTVTPFTLAKKANLPKVKVEELHRSVTRFVVMGLHSFSTVESKWFREMTTALNPRYRPPSRDDLSNTLIPAWYSVEKQNVIQELAQVKKAAITCDGWTSVAQEHYVTVTVHYTSHSVIKQKVLNTKAVYESQTGLVVADEITSILVEFSLKTKVVAATVDNASNMDVALKALKFLKVGCFAHTLNLAAQKVYGITAVTKWCARLRAVVVWLKRSTMAKTVLQEKQRLLGLPDHSVILDVRTRWNSLFLMVERFLEQYPAIQAASLDQRLRKPMEKDRLERLTADDFEKAEEFVNTMRLLYTSTLCVSSERSPTCGQILPILNKLEVHFKVAEEDTAFTSAVKEKVWGDLKKRYQDENVQNFLQEATLMDPRFKGRLVGAVADAWDRLEKVAVASLTEEVFYALPCFPCVPITFMLILVSHSSLLQFL</sequence>
<gene>
    <name evidence="12" type="primary">LOC116223268</name>
</gene>
<evidence type="ECO:0000313" key="12">
    <source>
        <dbReference type="RefSeq" id="XP_042565465.1"/>
    </source>
</evidence>
<keyword evidence="7" id="KW-0539">Nucleus</keyword>
<dbReference type="KEGG" id="char:116223268"/>
<name>A0A8M1KS65_CLUHA</name>
<dbReference type="PANTHER" id="PTHR46481">
    <property type="entry name" value="ZINC FINGER BED DOMAIN-CONTAINING PROTEIN 4"/>
    <property type="match status" value="1"/>
</dbReference>
<reference evidence="12" key="1">
    <citation type="submission" date="2025-08" db="UniProtKB">
        <authorList>
            <consortium name="RefSeq"/>
        </authorList>
    </citation>
    <scope>IDENTIFICATION</scope>
</reference>
<dbReference type="AlphaFoldDB" id="A0A8M1KS65"/>
<dbReference type="SMART" id="SM00614">
    <property type="entry name" value="ZnF_BED"/>
    <property type="match status" value="1"/>
</dbReference>
<evidence type="ECO:0000313" key="11">
    <source>
        <dbReference type="Proteomes" id="UP000515152"/>
    </source>
</evidence>
<protein>
    <submittedName>
        <fullName evidence="12">Zinc finger BED domain-containing protein 4-like isoform X1</fullName>
    </submittedName>
</protein>
<proteinExistence type="predicted"/>
<keyword evidence="3 8" id="KW-0863">Zinc-finger</keyword>
<evidence type="ECO:0000256" key="4">
    <source>
        <dbReference type="ARBA" id="ARBA00022833"/>
    </source>
</evidence>
<evidence type="ECO:0000259" key="10">
    <source>
        <dbReference type="PROSITE" id="PS50808"/>
    </source>
</evidence>
<dbReference type="GO" id="GO:0005634">
    <property type="term" value="C:nucleus"/>
    <property type="evidence" value="ECO:0007669"/>
    <property type="project" value="UniProtKB-SubCell"/>
</dbReference>
<evidence type="ECO:0000256" key="5">
    <source>
        <dbReference type="ARBA" id="ARBA00023015"/>
    </source>
</evidence>
<evidence type="ECO:0000256" key="3">
    <source>
        <dbReference type="ARBA" id="ARBA00022771"/>
    </source>
</evidence>
<dbReference type="Pfam" id="PF02892">
    <property type="entry name" value="zf-BED"/>
    <property type="match status" value="1"/>
</dbReference>
<keyword evidence="2" id="KW-0479">Metal-binding</keyword>